<comment type="caution">
    <text evidence="3">The sequence shown here is derived from an EMBL/GenBank/DDBJ whole genome shotgun (WGS) entry which is preliminary data.</text>
</comment>
<feature type="signal peptide" evidence="1">
    <location>
        <begin position="1"/>
        <end position="25"/>
    </location>
</feature>
<sequence>MKRTDVITCVVSAACALLAGVPAVAAPVVYELDPLHTFPSIEFPHMDISIWRGKFDRSKGTVVLDRAARSGRVEVEIDTASINFGLDAMDEKARGEEWFDVAQYPSATYVGDLRFDGDTPVAVDGQFTFRGKTLPLTLTLNSFKCIEHPYYKKEVCGADAYGELNWGAYGMKYSEFGQGDAGRVTLRIQVEAMPKSD</sequence>
<evidence type="ECO:0000313" key="4">
    <source>
        <dbReference type="Proteomes" id="UP001465331"/>
    </source>
</evidence>
<dbReference type="InterPro" id="IPR007372">
    <property type="entry name" value="Lipid/polyisoprenoid-bd_YceI"/>
</dbReference>
<protein>
    <submittedName>
        <fullName evidence="3">YceI family protein</fullName>
    </submittedName>
</protein>
<dbReference type="SUPFAM" id="SSF101874">
    <property type="entry name" value="YceI-like"/>
    <property type="match status" value="1"/>
</dbReference>
<organism evidence="3 4">
    <name type="scientific">Sinimarinibacterium thermocellulolyticum</name>
    <dbReference type="NCBI Taxonomy" id="3170016"/>
    <lineage>
        <taxon>Bacteria</taxon>
        <taxon>Pseudomonadati</taxon>
        <taxon>Pseudomonadota</taxon>
        <taxon>Gammaproteobacteria</taxon>
        <taxon>Nevskiales</taxon>
        <taxon>Nevskiaceae</taxon>
        <taxon>Sinimarinibacterium</taxon>
    </lineage>
</organism>
<dbReference type="PANTHER" id="PTHR34406">
    <property type="entry name" value="PROTEIN YCEI"/>
    <property type="match status" value="1"/>
</dbReference>
<evidence type="ECO:0000256" key="1">
    <source>
        <dbReference type="SAM" id="SignalP"/>
    </source>
</evidence>
<proteinExistence type="predicted"/>
<dbReference type="InterPro" id="IPR036761">
    <property type="entry name" value="TTHA0802/YceI-like_sf"/>
</dbReference>
<dbReference type="RefSeq" id="WP_352887983.1">
    <property type="nucleotide sequence ID" value="NZ_JBEPIJ010000004.1"/>
</dbReference>
<name>A0ABV2A809_9GAMM</name>
<evidence type="ECO:0000313" key="3">
    <source>
        <dbReference type="EMBL" id="MES0873382.1"/>
    </source>
</evidence>
<accession>A0ABV2A809</accession>
<dbReference type="EMBL" id="JBEPIJ010000004">
    <property type="protein sequence ID" value="MES0873382.1"/>
    <property type="molecule type" value="Genomic_DNA"/>
</dbReference>
<dbReference type="Pfam" id="PF04264">
    <property type="entry name" value="YceI"/>
    <property type="match status" value="1"/>
</dbReference>
<dbReference type="Proteomes" id="UP001465331">
    <property type="component" value="Unassembled WGS sequence"/>
</dbReference>
<dbReference type="Gene3D" id="2.40.128.110">
    <property type="entry name" value="Lipid/polyisoprenoid-binding, YceI-like"/>
    <property type="match status" value="1"/>
</dbReference>
<gene>
    <name evidence="3" type="ORF">ABSH63_05065</name>
</gene>
<evidence type="ECO:0000259" key="2">
    <source>
        <dbReference type="SMART" id="SM00867"/>
    </source>
</evidence>
<reference evidence="3 4" key="1">
    <citation type="submission" date="2024-06" db="EMBL/GenBank/DDBJ databases">
        <authorList>
            <person name="Li Z."/>
            <person name="Jiang Y."/>
        </authorList>
    </citation>
    <scope>NUCLEOTIDE SEQUENCE [LARGE SCALE GENOMIC DNA]</scope>
    <source>
        <strain evidence="3 4">HSW-8</strain>
    </source>
</reference>
<keyword evidence="4" id="KW-1185">Reference proteome</keyword>
<keyword evidence="1" id="KW-0732">Signal</keyword>
<dbReference type="PANTHER" id="PTHR34406:SF2">
    <property type="entry name" value="PERIPLASMIC PROTEIN"/>
    <property type="match status" value="1"/>
</dbReference>
<feature type="domain" description="Lipid/polyisoprenoid-binding YceI-like" evidence="2">
    <location>
        <begin position="29"/>
        <end position="193"/>
    </location>
</feature>
<dbReference type="SMART" id="SM00867">
    <property type="entry name" value="YceI"/>
    <property type="match status" value="1"/>
</dbReference>
<feature type="chain" id="PRO_5047143575" evidence="1">
    <location>
        <begin position="26"/>
        <end position="197"/>
    </location>
</feature>